<dbReference type="NCBIfam" id="TIGR01128">
    <property type="entry name" value="holA"/>
    <property type="match status" value="1"/>
</dbReference>
<dbReference type="InterPro" id="IPR048466">
    <property type="entry name" value="DNA_pol3_delta-like_C"/>
</dbReference>
<keyword evidence="5" id="KW-0235">DNA replication</keyword>
<name>A0A1F5TE31_9BACT</name>
<dbReference type="GO" id="GO:0009360">
    <property type="term" value="C:DNA polymerase III complex"/>
    <property type="evidence" value="ECO:0007669"/>
    <property type="project" value="InterPro"/>
</dbReference>
<dbReference type="GO" id="GO:0003677">
    <property type="term" value="F:DNA binding"/>
    <property type="evidence" value="ECO:0007669"/>
    <property type="project" value="InterPro"/>
</dbReference>
<evidence type="ECO:0000256" key="4">
    <source>
        <dbReference type="ARBA" id="ARBA00022695"/>
    </source>
</evidence>
<comment type="similarity">
    <text evidence="7">Belongs to the DNA polymerase HolA subunit family.</text>
</comment>
<feature type="domain" description="DNA polymerase III delta subunit-like C-terminal" evidence="10">
    <location>
        <begin position="212"/>
        <end position="331"/>
    </location>
</feature>
<evidence type="ECO:0000313" key="12">
    <source>
        <dbReference type="Proteomes" id="UP000178656"/>
    </source>
</evidence>
<keyword evidence="6" id="KW-0239">DNA-directed DNA polymerase</keyword>
<comment type="caution">
    <text evidence="11">The sequence shown here is derived from an EMBL/GenBank/DDBJ whole genome shotgun (WGS) entry which is preliminary data.</text>
</comment>
<dbReference type="Gene3D" id="1.20.272.10">
    <property type="match status" value="1"/>
</dbReference>
<gene>
    <name evidence="11" type="ORF">A2482_02570</name>
</gene>
<evidence type="ECO:0000256" key="1">
    <source>
        <dbReference type="ARBA" id="ARBA00012417"/>
    </source>
</evidence>
<dbReference type="Gene3D" id="1.10.8.60">
    <property type="match status" value="1"/>
</dbReference>
<dbReference type="InterPro" id="IPR005790">
    <property type="entry name" value="DNA_polIII_delta"/>
</dbReference>
<dbReference type="SUPFAM" id="SSF52540">
    <property type="entry name" value="P-loop containing nucleoside triphosphate hydrolases"/>
    <property type="match status" value="1"/>
</dbReference>
<keyword evidence="4" id="KW-0548">Nucleotidyltransferase</keyword>
<dbReference type="PANTHER" id="PTHR34388:SF1">
    <property type="entry name" value="DNA POLYMERASE III SUBUNIT DELTA"/>
    <property type="match status" value="1"/>
</dbReference>
<evidence type="ECO:0000256" key="3">
    <source>
        <dbReference type="ARBA" id="ARBA00022679"/>
    </source>
</evidence>
<dbReference type="GO" id="GO:0006261">
    <property type="term" value="P:DNA-templated DNA replication"/>
    <property type="evidence" value="ECO:0007669"/>
    <property type="project" value="TreeGrafter"/>
</dbReference>
<protein>
    <recommendedName>
        <fullName evidence="2">DNA polymerase III subunit delta</fullName>
        <ecNumber evidence="1">2.7.7.7</ecNumber>
    </recommendedName>
</protein>
<dbReference type="InterPro" id="IPR008921">
    <property type="entry name" value="DNA_pol3_clamp-load_cplx_C"/>
</dbReference>
<evidence type="ECO:0000256" key="6">
    <source>
        <dbReference type="ARBA" id="ARBA00022932"/>
    </source>
</evidence>
<feature type="domain" description="DNA polymerase III delta N-terminal" evidence="9">
    <location>
        <begin position="10"/>
        <end position="130"/>
    </location>
</feature>
<sequence>MVEIKAKQIYLWYGENDFEIHEKVMVWTRQFEKKHGRLNFFVFDLREAGAKEKIAVDLKNALQVNSLFGMNKLIVLKNFLSASAKLEDETKKMTVAAIEKNNSGFFLLFCQADKPDERGVIFKALKALAVKDEAEIKRFEAPRPYELKKWIEARAKKLDAFVAPGAADALAAAVGNDLWQIDRELNKLAHFRLDQPITTDDVKLMVRGKYNDVIFDLTDTISARDKKRTLKLFQDQIDSGAEDMYLLTMLIRQFRIFWQILEAKQAGALDEAALAAELGLHPYVVKKSLQYANNFTLPQVKKIYRKLLDCEVGIKMRNVGFEVMFDMLVAEL</sequence>
<dbReference type="Pfam" id="PF21694">
    <property type="entry name" value="DNA_pol3_delta_C"/>
    <property type="match status" value="1"/>
</dbReference>
<evidence type="ECO:0000313" key="11">
    <source>
        <dbReference type="EMBL" id="OGF37033.1"/>
    </source>
</evidence>
<evidence type="ECO:0000256" key="8">
    <source>
        <dbReference type="ARBA" id="ARBA00049244"/>
    </source>
</evidence>
<dbReference type="Gene3D" id="3.40.50.300">
    <property type="entry name" value="P-loop containing nucleotide triphosphate hydrolases"/>
    <property type="match status" value="1"/>
</dbReference>
<evidence type="ECO:0000256" key="2">
    <source>
        <dbReference type="ARBA" id="ARBA00017703"/>
    </source>
</evidence>
<comment type="catalytic activity">
    <reaction evidence="8">
        <text>DNA(n) + a 2'-deoxyribonucleoside 5'-triphosphate = DNA(n+1) + diphosphate</text>
        <dbReference type="Rhea" id="RHEA:22508"/>
        <dbReference type="Rhea" id="RHEA-COMP:17339"/>
        <dbReference type="Rhea" id="RHEA-COMP:17340"/>
        <dbReference type="ChEBI" id="CHEBI:33019"/>
        <dbReference type="ChEBI" id="CHEBI:61560"/>
        <dbReference type="ChEBI" id="CHEBI:173112"/>
        <dbReference type="EC" id="2.7.7.7"/>
    </reaction>
</comment>
<dbReference type="GO" id="GO:0003887">
    <property type="term" value="F:DNA-directed DNA polymerase activity"/>
    <property type="evidence" value="ECO:0007669"/>
    <property type="project" value="UniProtKB-KW"/>
</dbReference>
<dbReference type="InterPro" id="IPR027417">
    <property type="entry name" value="P-loop_NTPase"/>
</dbReference>
<reference evidence="11 12" key="1">
    <citation type="journal article" date="2016" name="Nat. Commun.">
        <title>Thousands of microbial genomes shed light on interconnected biogeochemical processes in an aquifer system.</title>
        <authorList>
            <person name="Anantharaman K."/>
            <person name="Brown C.T."/>
            <person name="Hug L.A."/>
            <person name="Sharon I."/>
            <person name="Castelle C.J."/>
            <person name="Probst A.J."/>
            <person name="Thomas B.C."/>
            <person name="Singh A."/>
            <person name="Wilkins M.J."/>
            <person name="Karaoz U."/>
            <person name="Brodie E.L."/>
            <person name="Williams K.H."/>
            <person name="Hubbard S.S."/>
            <person name="Banfield J.F."/>
        </authorList>
    </citation>
    <scope>NUCLEOTIDE SEQUENCE [LARGE SCALE GENOMIC DNA]</scope>
</reference>
<dbReference type="SUPFAM" id="SSF48019">
    <property type="entry name" value="post-AAA+ oligomerization domain-like"/>
    <property type="match status" value="1"/>
</dbReference>
<keyword evidence="3" id="KW-0808">Transferase</keyword>
<evidence type="ECO:0000259" key="9">
    <source>
        <dbReference type="Pfam" id="PF06144"/>
    </source>
</evidence>
<dbReference type="EC" id="2.7.7.7" evidence="1"/>
<dbReference type="AlphaFoldDB" id="A0A1F5TE31"/>
<proteinExistence type="inferred from homology"/>
<dbReference type="Pfam" id="PF06144">
    <property type="entry name" value="DNA_pol3_delta"/>
    <property type="match status" value="1"/>
</dbReference>
<evidence type="ECO:0000259" key="10">
    <source>
        <dbReference type="Pfam" id="PF21694"/>
    </source>
</evidence>
<dbReference type="Proteomes" id="UP000178656">
    <property type="component" value="Unassembled WGS sequence"/>
</dbReference>
<dbReference type="PANTHER" id="PTHR34388">
    <property type="entry name" value="DNA POLYMERASE III SUBUNIT DELTA"/>
    <property type="match status" value="1"/>
</dbReference>
<organism evidence="11 12">
    <name type="scientific">Candidatus Falkowbacteria bacterium RIFOXYC2_FULL_48_21</name>
    <dbReference type="NCBI Taxonomy" id="1798005"/>
    <lineage>
        <taxon>Bacteria</taxon>
        <taxon>Candidatus Falkowiibacteriota</taxon>
    </lineage>
</organism>
<evidence type="ECO:0000256" key="7">
    <source>
        <dbReference type="ARBA" id="ARBA00034754"/>
    </source>
</evidence>
<dbReference type="EMBL" id="MFGM01000026">
    <property type="protein sequence ID" value="OGF37033.1"/>
    <property type="molecule type" value="Genomic_DNA"/>
</dbReference>
<evidence type="ECO:0000256" key="5">
    <source>
        <dbReference type="ARBA" id="ARBA00022705"/>
    </source>
</evidence>
<accession>A0A1F5TE31</accession>
<dbReference type="InterPro" id="IPR010372">
    <property type="entry name" value="DNA_pol3_delta_N"/>
</dbReference>